<evidence type="ECO:0000259" key="4">
    <source>
        <dbReference type="PROSITE" id="PS50110"/>
    </source>
</evidence>
<dbReference type="CDD" id="cd06170">
    <property type="entry name" value="LuxR_C_like"/>
    <property type="match status" value="1"/>
</dbReference>
<dbReference type="InterPro" id="IPR000792">
    <property type="entry name" value="Tscrpt_reg_LuxR_C"/>
</dbReference>
<gene>
    <name evidence="5" type="ORF">FHR86_001355</name>
</gene>
<dbReference type="InterPro" id="IPR039420">
    <property type="entry name" value="WalR-like"/>
</dbReference>
<dbReference type="PROSITE" id="PS50043">
    <property type="entry name" value="HTH_LUXR_2"/>
    <property type="match status" value="1"/>
</dbReference>
<dbReference type="Proteomes" id="UP000802392">
    <property type="component" value="Unassembled WGS sequence"/>
</dbReference>
<evidence type="ECO:0000256" key="1">
    <source>
        <dbReference type="ARBA" id="ARBA00023125"/>
    </source>
</evidence>
<proteinExistence type="predicted"/>
<name>A0ABX0TES9_9MICC</name>
<dbReference type="RefSeq" id="WP_167264802.1">
    <property type="nucleotide sequence ID" value="NZ_BAAAVO010000009.1"/>
</dbReference>
<dbReference type="EMBL" id="JAAOZD010000002">
    <property type="protein sequence ID" value="NIJ01042.1"/>
    <property type="molecule type" value="Genomic_DNA"/>
</dbReference>
<dbReference type="Gene3D" id="3.40.50.2300">
    <property type="match status" value="1"/>
</dbReference>
<feature type="domain" description="Response regulatory" evidence="4">
    <location>
        <begin position="4"/>
        <end position="120"/>
    </location>
</feature>
<dbReference type="SMART" id="SM00421">
    <property type="entry name" value="HTH_LUXR"/>
    <property type="match status" value="1"/>
</dbReference>
<keyword evidence="2" id="KW-0597">Phosphoprotein</keyword>
<dbReference type="SUPFAM" id="SSF46894">
    <property type="entry name" value="C-terminal effector domain of the bipartite response regulators"/>
    <property type="match status" value="1"/>
</dbReference>
<dbReference type="InterPro" id="IPR001789">
    <property type="entry name" value="Sig_transdc_resp-reg_receiver"/>
</dbReference>
<dbReference type="InterPro" id="IPR011006">
    <property type="entry name" value="CheY-like_superfamily"/>
</dbReference>
<dbReference type="Pfam" id="PF00196">
    <property type="entry name" value="GerE"/>
    <property type="match status" value="1"/>
</dbReference>
<dbReference type="PRINTS" id="PR00038">
    <property type="entry name" value="HTHLUXR"/>
</dbReference>
<organism evidence="5 6">
    <name type="scientific">Paenarthrobacter ilicis</name>
    <dbReference type="NCBI Taxonomy" id="43665"/>
    <lineage>
        <taxon>Bacteria</taxon>
        <taxon>Bacillati</taxon>
        <taxon>Actinomycetota</taxon>
        <taxon>Actinomycetes</taxon>
        <taxon>Micrococcales</taxon>
        <taxon>Micrococcaceae</taxon>
        <taxon>Paenarthrobacter</taxon>
    </lineage>
</organism>
<keyword evidence="6" id="KW-1185">Reference proteome</keyword>
<comment type="caution">
    <text evidence="5">The sequence shown here is derived from an EMBL/GenBank/DDBJ whole genome shotgun (WGS) entry which is preliminary data.</text>
</comment>
<dbReference type="PANTHER" id="PTHR43214:SF42">
    <property type="entry name" value="TRANSCRIPTIONAL REGULATORY PROTEIN DESR"/>
    <property type="match status" value="1"/>
</dbReference>
<accession>A0ABX0TES9</accession>
<evidence type="ECO:0000256" key="2">
    <source>
        <dbReference type="PROSITE-ProRule" id="PRU00169"/>
    </source>
</evidence>
<protein>
    <submittedName>
        <fullName evidence="5">Two-component system response regulator DesR</fullName>
    </submittedName>
</protein>
<sequence>MTIRLVIADDQALVRGALAALLGLETDIEVVAEVGDGTGVVPAVLEHCADVAMLDVEMPGMDGIAAASAVRGAAPSCRVLMVTTFGRPGYLRRAMQAGASGFVVKDTPARQLAEAVRRVHSGLRVVDPTLAAESLMSGDSPLTDREAEVLKAASDGGTVADIAKAAMLSEGTVRNYLSAAMAKTGGRTRAEAVRLADRNGWLL</sequence>
<feature type="domain" description="HTH luxR-type" evidence="3">
    <location>
        <begin position="135"/>
        <end position="200"/>
    </location>
</feature>
<evidence type="ECO:0000313" key="5">
    <source>
        <dbReference type="EMBL" id="NIJ01042.1"/>
    </source>
</evidence>
<dbReference type="SUPFAM" id="SSF52172">
    <property type="entry name" value="CheY-like"/>
    <property type="match status" value="1"/>
</dbReference>
<reference evidence="5 6" key="1">
    <citation type="submission" date="2020-03" db="EMBL/GenBank/DDBJ databases">
        <title>Genomic Encyclopedia of Type Strains, Phase III (KMG-III): the genomes of soil and plant-associated and newly described type strains.</title>
        <authorList>
            <person name="Whitman W."/>
        </authorList>
    </citation>
    <scope>NUCLEOTIDE SEQUENCE [LARGE SCALE GENOMIC DNA]</scope>
    <source>
        <strain evidence="5 6">CECT 4207</strain>
    </source>
</reference>
<keyword evidence="1" id="KW-0238">DNA-binding</keyword>
<dbReference type="InterPro" id="IPR016032">
    <property type="entry name" value="Sig_transdc_resp-reg_C-effctor"/>
</dbReference>
<dbReference type="PROSITE" id="PS50110">
    <property type="entry name" value="RESPONSE_REGULATORY"/>
    <property type="match status" value="1"/>
</dbReference>
<dbReference type="Pfam" id="PF00072">
    <property type="entry name" value="Response_reg"/>
    <property type="match status" value="1"/>
</dbReference>
<feature type="modified residue" description="4-aspartylphosphate" evidence="2">
    <location>
        <position position="55"/>
    </location>
</feature>
<evidence type="ECO:0000313" key="6">
    <source>
        <dbReference type="Proteomes" id="UP000802392"/>
    </source>
</evidence>
<dbReference type="SMART" id="SM00448">
    <property type="entry name" value="REC"/>
    <property type="match status" value="1"/>
</dbReference>
<dbReference type="PANTHER" id="PTHR43214">
    <property type="entry name" value="TWO-COMPONENT RESPONSE REGULATOR"/>
    <property type="match status" value="1"/>
</dbReference>
<evidence type="ECO:0000259" key="3">
    <source>
        <dbReference type="PROSITE" id="PS50043"/>
    </source>
</evidence>